<proteinExistence type="predicted"/>
<reference evidence="1" key="2">
    <citation type="submission" date="2023-05" db="EMBL/GenBank/DDBJ databases">
        <authorList>
            <person name="Schelkunov M.I."/>
        </authorList>
    </citation>
    <scope>NUCLEOTIDE SEQUENCE</scope>
    <source>
        <strain evidence="1">Hsosn_3</strain>
        <tissue evidence="1">Leaf</tissue>
    </source>
</reference>
<reference evidence="1" key="1">
    <citation type="submission" date="2023-02" db="EMBL/GenBank/DDBJ databases">
        <title>Genome of toxic invasive species Heracleum sosnowskyi carries increased number of genes despite the absence of recent whole-genome duplications.</title>
        <authorList>
            <person name="Schelkunov M."/>
            <person name="Shtratnikova V."/>
            <person name="Makarenko M."/>
            <person name="Klepikova A."/>
            <person name="Omelchenko D."/>
            <person name="Novikova G."/>
            <person name="Obukhova E."/>
            <person name="Bogdanov V."/>
            <person name="Penin A."/>
            <person name="Logacheva M."/>
        </authorList>
    </citation>
    <scope>NUCLEOTIDE SEQUENCE</scope>
    <source>
        <strain evidence="1">Hsosn_3</strain>
        <tissue evidence="1">Leaf</tissue>
    </source>
</reference>
<accession>A0AAD8JEM2</accession>
<dbReference type="Proteomes" id="UP001237642">
    <property type="component" value="Unassembled WGS sequence"/>
</dbReference>
<protein>
    <submittedName>
        <fullName evidence="1">Uncharacterized protein</fullName>
    </submittedName>
</protein>
<sequence>MRLEKDLKNLYGHEYIGVSNPGIMNCNREFFKILTDEMLENNSLVVPKLVKEKYIEELQNARKLDICVNPLSECFWQLDLTFDSEEQSAGRDVEDVIEDNMIAEKSSFQRFIVFLDPEPSQWDIVKVPEQFVSENWHHIPFKVKVLLPNGLCNQGSEVEYSIPVKDGSDIVSFQDKILGNGWNFISIANESLLYDGEIEIPTPYFKQFRKVIPPYVLYGLKNGELFKGRLERIEEISVKTEPIDDTAVEDVTGIAVYDDPSDHQVDVIPKEFTVIMTKSNVDNTSHGVYIPNNITPENRQWTSNEDAMT</sequence>
<organism evidence="1 2">
    <name type="scientific">Heracleum sosnowskyi</name>
    <dbReference type="NCBI Taxonomy" id="360622"/>
    <lineage>
        <taxon>Eukaryota</taxon>
        <taxon>Viridiplantae</taxon>
        <taxon>Streptophyta</taxon>
        <taxon>Embryophyta</taxon>
        <taxon>Tracheophyta</taxon>
        <taxon>Spermatophyta</taxon>
        <taxon>Magnoliopsida</taxon>
        <taxon>eudicotyledons</taxon>
        <taxon>Gunneridae</taxon>
        <taxon>Pentapetalae</taxon>
        <taxon>asterids</taxon>
        <taxon>campanulids</taxon>
        <taxon>Apiales</taxon>
        <taxon>Apiaceae</taxon>
        <taxon>Apioideae</taxon>
        <taxon>apioid superclade</taxon>
        <taxon>Tordylieae</taxon>
        <taxon>Tordyliinae</taxon>
        <taxon>Heracleum</taxon>
    </lineage>
</organism>
<evidence type="ECO:0000313" key="1">
    <source>
        <dbReference type="EMBL" id="KAK1403175.1"/>
    </source>
</evidence>
<name>A0AAD8JEM2_9APIA</name>
<comment type="caution">
    <text evidence="1">The sequence shown here is derived from an EMBL/GenBank/DDBJ whole genome shotgun (WGS) entry which is preliminary data.</text>
</comment>
<gene>
    <name evidence="1" type="ORF">POM88_002780</name>
</gene>
<evidence type="ECO:0000313" key="2">
    <source>
        <dbReference type="Proteomes" id="UP001237642"/>
    </source>
</evidence>
<dbReference type="EMBL" id="JAUIZM010000001">
    <property type="protein sequence ID" value="KAK1403175.1"/>
    <property type="molecule type" value="Genomic_DNA"/>
</dbReference>
<dbReference type="AlphaFoldDB" id="A0AAD8JEM2"/>
<keyword evidence="2" id="KW-1185">Reference proteome</keyword>